<feature type="region of interest" description="Disordered" evidence="6">
    <location>
        <begin position="486"/>
        <end position="517"/>
    </location>
</feature>
<dbReference type="PANTHER" id="PTHR19302:SF14">
    <property type="entry name" value="GAMMA-TUBULIN COMPLEX COMPONENT 3"/>
    <property type="match status" value="1"/>
</dbReference>
<keyword evidence="10" id="KW-1185">Reference proteome</keyword>
<evidence type="ECO:0000259" key="8">
    <source>
        <dbReference type="Pfam" id="PF17681"/>
    </source>
</evidence>
<dbReference type="GO" id="GO:0005874">
    <property type="term" value="C:microtubule"/>
    <property type="evidence" value="ECO:0007669"/>
    <property type="project" value="UniProtKB-KW"/>
</dbReference>
<evidence type="ECO:0000256" key="4">
    <source>
        <dbReference type="ARBA" id="ARBA00022701"/>
    </source>
</evidence>
<dbReference type="GO" id="GO:0051011">
    <property type="term" value="F:microtubule minus-end binding"/>
    <property type="evidence" value="ECO:0007669"/>
    <property type="project" value="TreeGrafter"/>
</dbReference>
<gene>
    <name evidence="9" type="ORF">FCC1311_057212</name>
</gene>
<evidence type="ECO:0000259" key="7">
    <source>
        <dbReference type="Pfam" id="PF04130"/>
    </source>
</evidence>
<keyword evidence="5" id="KW-0206">Cytoskeleton</keyword>
<keyword evidence="3" id="KW-0963">Cytoplasm</keyword>
<dbReference type="GO" id="GO:0000922">
    <property type="term" value="C:spindle pole"/>
    <property type="evidence" value="ECO:0007669"/>
    <property type="project" value="InterPro"/>
</dbReference>
<evidence type="ECO:0000256" key="6">
    <source>
        <dbReference type="SAM" id="MobiDB-lite"/>
    </source>
</evidence>
<dbReference type="InterPro" id="IPR040457">
    <property type="entry name" value="GCP_C"/>
</dbReference>
<accession>A0A2R5GF00</accession>
<dbReference type="GO" id="GO:0000930">
    <property type="term" value="C:gamma-tubulin complex"/>
    <property type="evidence" value="ECO:0007669"/>
    <property type="project" value="TreeGrafter"/>
</dbReference>
<proteinExistence type="inferred from homology"/>
<evidence type="ECO:0000256" key="3">
    <source>
        <dbReference type="ARBA" id="ARBA00022490"/>
    </source>
</evidence>
<dbReference type="AlphaFoldDB" id="A0A2R5GF00"/>
<dbReference type="GO" id="GO:0043015">
    <property type="term" value="F:gamma-tubulin binding"/>
    <property type="evidence" value="ECO:0007669"/>
    <property type="project" value="InterPro"/>
</dbReference>
<dbReference type="GO" id="GO:0051321">
    <property type="term" value="P:meiotic cell cycle"/>
    <property type="evidence" value="ECO:0007669"/>
    <property type="project" value="TreeGrafter"/>
</dbReference>
<dbReference type="OrthoDB" id="5860513at2759"/>
<feature type="compositionally biased region" description="Low complexity" evidence="6">
    <location>
        <begin position="771"/>
        <end position="782"/>
    </location>
</feature>
<reference evidence="9 10" key="1">
    <citation type="submission" date="2017-12" db="EMBL/GenBank/DDBJ databases">
        <title>Sequencing, de novo assembly and annotation of complete genome of a new Thraustochytrid species, strain FCC1311.</title>
        <authorList>
            <person name="Sedici K."/>
            <person name="Godart F."/>
            <person name="Aiese Cigliano R."/>
            <person name="Sanseverino W."/>
            <person name="Barakat M."/>
            <person name="Ortet P."/>
            <person name="Marechal E."/>
            <person name="Cagnac O."/>
            <person name="Amato A."/>
        </authorList>
    </citation>
    <scope>NUCLEOTIDE SEQUENCE [LARGE SCALE GENOMIC DNA]</scope>
</reference>
<name>A0A2R5GF00_9STRA</name>
<evidence type="ECO:0000256" key="1">
    <source>
        <dbReference type="ARBA" id="ARBA00004245"/>
    </source>
</evidence>
<dbReference type="GO" id="GO:0031122">
    <property type="term" value="P:cytoplasmic microtubule organization"/>
    <property type="evidence" value="ECO:0007669"/>
    <property type="project" value="TreeGrafter"/>
</dbReference>
<dbReference type="InterPro" id="IPR007259">
    <property type="entry name" value="GCP"/>
</dbReference>
<organism evidence="9 10">
    <name type="scientific">Hondaea fermentalgiana</name>
    <dbReference type="NCBI Taxonomy" id="2315210"/>
    <lineage>
        <taxon>Eukaryota</taxon>
        <taxon>Sar</taxon>
        <taxon>Stramenopiles</taxon>
        <taxon>Bigyra</taxon>
        <taxon>Labyrinthulomycetes</taxon>
        <taxon>Thraustochytrida</taxon>
        <taxon>Thraustochytriidae</taxon>
        <taxon>Hondaea</taxon>
    </lineage>
</organism>
<dbReference type="GO" id="GO:0007020">
    <property type="term" value="P:microtubule nucleation"/>
    <property type="evidence" value="ECO:0007669"/>
    <property type="project" value="InterPro"/>
</dbReference>
<evidence type="ECO:0000256" key="5">
    <source>
        <dbReference type="ARBA" id="ARBA00023212"/>
    </source>
</evidence>
<dbReference type="EMBL" id="BEYU01000059">
    <property type="protein sequence ID" value="GBG29500.1"/>
    <property type="molecule type" value="Genomic_DNA"/>
</dbReference>
<dbReference type="Pfam" id="PF04130">
    <property type="entry name" value="GCP_C_terminal"/>
    <property type="match status" value="1"/>
</dbReference>
<dbReference type="InterPro" id="IPR041470">
    <property type="entry name" value="GCP_N"/>
</dbReference>
<evidence type="ECO:0000313" key="9">
    <source>
        <dbReference type="EMBL" id="GBG29500.1"/>
    </source>
</evidence>
<comment type="similarity">
    <text evidence="2">Belongs to the TUBGCP family.</text>
</comment>
<dbReference type="InParanoid" id="A0A2R5GF00"/>
<sequence>MAEGVRVAALLGELVERVVPAAKEDAATREELLRYAARLAGSRLGRNSRGRGKEQESPNDDGQGAAARLHDEVLRVVRRLDIARRDPAVAEQCDELILMLLRKQSALQRPDCIVKLLCDLSGTGAAQGSADGLVTALAPLLQKGASGSSDASAIESLVKPSGRWIEPPTNSRAADAAENTTTTMTTTANRAKARDTEALLVRDVLFVFQGIDGHLIKFSPENDAYSLSPLVTLPKAQRKLAQKLCELGWLFRRISGYVNQTLHVDSLGLVSQSFSSALQSELTEYFRLIAILEAQLPSPSTRSGRTDADVGSSSSVSETSRAAGLTLRQLFVWSQEPMRRLRLMAEMADSARGLYGGALASSIHMYSMHGDPFVSTFVDSIMQKVSAPIFESIRLWVVHGELADACGEFFVSDDLDVANDRLWFDKYKMNATMIPGFIGRSLARKILLIGKSINFIRVCCRGSLEDHHDAATEVGADFARLATSEDADGEDGASQSQARQNGVPVRPAQGALGSAEDSMTDRRTLALLRTVDRAAAATNKRLRTILFDQFHLLRHCRALKQYLMLGQGDTIQYLMDLLGPQLELPASQVFRHALVSQLETAVRATNANLDSDDVLERLDVRLMEASPGDSGWDVFVLDYHLDMPLNCVITADAMGRYYEIFTFLWRLKRVEYSLASAWKMEMTTEHVVRELHGVRATLHKFHVLRNEMVHFTSNLHSYIMFEVLETSWDTLVKDLDAAVDLDQVVQAHDLYLASILDKALIGLPSSDDQAAAADASPFPHAGAESDAGDASPASPQAQADGNALRHGMQTLFDLILRFCSVQRRLYNVVMDQVHRLKRTHFHMVERTRNAKWAIDKDSAEAAKAAMERDAFVDPAEIEDAQRKLAQEYDANVRVLAREYRESLMAFLECLKPAASENLKFLRFRLDFNQFYESS</sequence>
<evidence type="ECO:0000256" key="2">
    <source>
        <dbReference type="ARBA" id="ARBA00010337"/>
    </source>
</evidence>
<comment type="subcellular location">
    <subcellularLocation>
        <location evidence="1">Cytoplasm</location>
        <location evidence="1">Cytoskeleton</location>
    </subcellularLocation>
</comment>
<dbReference type="GO" id="GO:0051225">
    <property type="term" value="P:spindle assembly"/>
    <property type="evidence" value="ECO:0007669"/>
    <property type="project" value="TreeGrafter"/>
</dbReference>
<dbReference type="GO" id="GO:0000278">
    <property type="term" value="P:mitotic cell cycle"/>
    <property type="evidence" value="ECO:0007669"/>
    <property type="project" value="TreeGrafter"/>
</dbReference>
<keyword evidence="4" id="KW-0493">Microtubule</keyword>
<dbReference type="Proteomes" id="UP000241890">
    <property type="component" value="Unassembled WGS sequence"/>
</dbReference>
<protein>
    <submittedName>
        <fullName evidence="9">Gamma-tubulin complex component 3</fullName>
    </submittedName>
</protein>
<comment type="caution">
    <text evidence="9">The sequence shown here is derived from an EMBL/GenBank/DDBJ whole genome shotgun (WGS) entry which is preliminary data.</text>
</comment>
<feature type="domain" description="Gamma tubulin complex component protein N-terminal" evidence="8">
    <location>
        <begin position="201"/>
        <end position="548"/>
    </location>
</feature>
<dbReference type="PANTHER" id="PTHR19302">
    <property type="entry name" value="GAMMA TUBULIN COMPLEX PROTEIN"/>
    <property type="match status" value="1"/>
</dbReference>
<dbReference type="Gene3D" id="1.20.120.1900">
    <property type="entry name" value="Gamma-tubulin complex, C-terminal domain"/>
    <property type="match status" value="1"/>
</dbReference>
<feature type="region of interest" description="Disordered" evidence="6">
    <location>
        <begin position="45"/>
        <end position="67"/>
    </location>
</feature>
<feature type="region of interest" description="Disordered" evidence="6">
    <location>
        <begin position="771"/>
        <end position="800"/>
    </location>
</feature>
<dbReference type="Pfam" id="PF17681">
    <property type="entry name" value="GCP_N_terminal"/>
    <property type="match status" value="1"/>
</dbReference>
<feature type="domain" description="Gamma tubulin complex component C-terminal" evidence="7">
    <location>
        <begin position="552"/>
        <end position="931"/>
    </location>
</feature>
<dbReference type="InterPro" id="IPR042241">
    <property type="entry name" value="GCP_C_sf"/>
</dbReference>
<evidence type="ECO:0000313" key="10">
    <source>
        <dbReference type="Proteomes" id="UP000241890"/>
    </source>
</evidence>